<feature type="transmembrane region" description="Helical" evidence="2">
    <location>
        <begin position="300"/>
        <end position="320"/>
    </location>
</feature>
<feature type="region of interest" description="Disordered" evidence="1">
    <location>
        <begin position="48"/>
        <end position="73"/>
    </location>
</feature>
<feature type="region of interest" description="Disordered" evidence="1">
    <location>
        <begin position="530"/>
        <end position="554"/>
    </location>
</feature>
<evidence type="ECO:0000313" key="3">
    <source>
        <dbReference type="EMBL" id="EED92033.1"/>
    </source>
</evidence>
<feature type="region of interest" description="Disordered" evidence="1">
    <location>
        <begin position="143"/>
        <end position="168"/>
    </location>
</feature>
<proteinExistence type="predicted"/>
<dbReference type="InParanoid" id="B8C2Y6"/>
<accession>B8C2Y6</accession>
<evidence type="ECO:0000313" key="4">
    <source>
        <dbReference type="Proteomes" id="UP000001449"/>
    </source>
</evidence>
<feature type="transmembrane region" description="Helical" evidence="2">
    <location>
        <begin position="420"/>
        <end position="438"/>
    </location>
</feature>
<dbReference type="EMBL" id="CM000642">
    <property type="protein sequence ID" value="EED92033.1"/>
    <property type="molecule type" value="Genomic_DNA"/>
</dbReference>
<feature type="region of interest" description="Disordered" evidence="1">
    <location>
        <begin position="105"/>
        <end position="131"/>
    </location>
</feature>
<keyword evidence="2" id="KW-0472">Membrane</keyword>
<protein>
    <recommendedName>
        <fullName evidence="5">THH1/TOM1/TOM3 domain-containing protein</fullName>
    </recommendedName>
</protein>
<feature type="transmembrane region" description="Helical" evidence="2">
    <location>
        <begin position="200"/>
        <end position="221"/>
    </location>
</feature>
<keyword evidence="2" id="KW-1133">Transmembrane helix</keyword>
<gene>
    <name evidence="3" type="ORF">THAPSDRAFT_5452</name>
</gene>
<dbReference type="InterPro" id="IPR040226">
    <property type="entry name" value="THH1/TOM1/TOM3"/>
</dbReference>
<dbReference type="HOGENOM" id="CLU_492215_0_0_1"/>
<dbReference type="RefSeq" id="XP_002290281.1">
    <property type="nucleotide sequence ID" value="XM_002290245.1"/>
</dbReference>
<feature type="compositionally biased region" description="Polar residues" evidence="1">
    <location>
        <begin position="480"/>
        <end position="494"/>
    </location>
</feature>
<reference evidence="3 4" key="2">
    <citation type="journal article" date="2008" name="Nature">
        <title>The Phaeodactylum genome reveals the evolutionary history of diatom genomes.</title>
        <authorList>
            <person name="Bowler C."/>
            <person name="Allen A.E."/>
            <person name="Badger J.H."/>
            <person name="Grimwood J."/>
            <person name="Jabbari K."/>
            <person name="Kuo A."/>
            <person name="Maheswari U."/>
            <person name="Martens C."/>
            <person name="Maumus F."/>
            <person name="Otillar R.P."/>
            <person name="Rayko E."/>
            <person name="Salamov A."/>
            <person name="Vandepoele K."/>
            <person name="Beszteri B."/>
            <person name="Gruber A."/>
            <person name="Heijde M."/>
            <person name="Katinka M."/>
            <person name="Mock T."/>
            <person name="Valentin K."/>
            <person name="Verret F."/>
            <person name="Berges J.A."/>
            <person name="Brownlee C."/>
            <person name="Cadoret J.P."/>
            <person name="Chiovitti A."/>
            <person name="Choi C.J."/>
            <person name="Coesel S."/>
            <person name="De Martino A."/>
            <person name="Detter J.C."/>
            <person name="Durkin C."/>
            <person name="Falciatore A."/>
            <person name="Fournet J."/>
            <person name="Haruta M."/>
            <person name="Huysman M.J."/>
            <person name="Jenkins B.D."/>
            <person name="Jiroutova K."/>
            <person name="Jorgensen R.E."/>
            <person name="Joubert Y."/>
            <person name="Kaplan A."/>
            <person name="Kroger N."/>
            <person name="Kroth P.G."/>
            <person name="La Roche J."/>
            <person name="Lindquist E."/>
            <person name="Lommer M."/>
            <person name="Martin-Jezequel V."/>
            <person name="Lopez P.J."/>
            <person name="Lucas S."/>
            <person name="Mangogna M."/>
            <person name="McGinnis K."/>
            <person name="Medlin L.K."/>
            <person name="Montsant A."/>
            <person name="Oudot-Le Secq M.P."/>
            <person name="Napoli C."/>
            <person name="Obornik M."/>
            <person name="Parker M.S."/>
            <person name="Petit J.L."/>
            <person name="Porcel B.M."/>
            <person name="Poulsen N."/>
            <person name="Robison M."/>
            <person name="Rychlewski L."/>
            <person name="Rynearson T.A."/>
            <person name="Schmutz J."/>
            <person name="Shapiro H."/>
            <person name="Siaut M."/>
            <person name="Stanley M."/>
            <person name="Sussman M.R."/>
            <person name="Taylor A.R."/>
            <person name="Vardi A."/>
            <person name="von Dassow P."/>
            <person name="Vyverman W."/>
            <person name="Willis A."/>
            <person name="Wyrwicz L.S."/>
            <person name="Rokhsar D.S."/>
            <person name="Weissenbach J."/>
            <person name="Armbrust E.V."/>
            <person name="Green B.R."/>
            <person name="Van de Peer Y."/>
            <person name="Grigoriev I.V."/>
        </authorList>
    </citation>
    <scope>NUCLEOTIDE SEQUENCE [LARGE SCALE GENOMIC DNA]</scope>
    <source>
        <strain evidence="3 4">CCMP1335</strain>
    </source>
</reference>
<reference evidence="3 4" key="1">
    <citation type="journal article" date="2004" name="Science">
        <title>The genome of the diatom Thalassiosira pseudonana: ecology, evolution, and metabolism.</title>
        <authorList>
            <person name="Armbrust E.V."/>
            <person name="Berges J.A."/>
            <person name="Bowler C."/>
            <person name="Green B.R."/>
            <person name="Martinez D."/>
            <person name="Putnam N.H."/>
            <person name="Zhou S."/>
            <person name="Allen A.E."/>
            <person name="Apt K.E."/>
            <person name="Bechner M."/>
            <person name="Brzezinski M.A."/>
            <person name="Chaal B.K."/>
            <person name="Chiovitti A."/>
            <person name="Davis A.K."/>
            <person name="Demarest M.S."/>
            <person name="Detter J.C."/>
            <person name="Glavina T."/>
            <person name="Goodstein D."/>
            <person name="Hadi M.Z."/>
            <person name="Hellsten U."/>
            <person name="Hildebrand M."/>
            <person name="Jenkins B.D."/>
            <person name="Jurka J."/>
            <person name="Kapitonov V.V."/>
            <person name="Kroger N."/>
            <person name="Lau W.W."/>
            <person name="Lane T.W."/>
            <person name="Larimer F.W."/>
            <person name="Lippmeier J.C."/>
            <person name="Lucas S."/>
            <person name="Medina M."/>
            <person name="Montsant A."/>
            <person name="Obornik M."/>
            <person name="Parker M.S."/>
            <person name="Palenik B."/>
            <person name="Pazour G.J."/>
            <person name="Richardson P.M."/>
            <person name="Rynearson T.A."/>
            <person name="Saito M.A."/>
            <person name="Schwartz D.C."/>
            <person name="Thamatrakoln K."/>
            <person name="Valentin K."/>
            <person name="Vardi A."/>
            <person name="Wilkerson F.P."/>
            <person name="Rokhsar D.S."/>
        </authorList>
    </citation>
    <scope>NUCLEOTIDE SEQUENCE [LARGE SCALE GENOMIC DNA]</scope>
    <source>
        <strain evidence="3 4">CCMP1335</strain>
    </source>
</reference>
<evidence type="ECO:0008006" key="5">
    <source>
        <dbReference type="Google" id="ProtNLM"/>
    </source>
</evidence>
<sequence length="554" mass="61306">MTEYHLLLSPTFILVELGFLLVSTLAAYELFIGDFIWAREEEERRKTISNRRGRGALDTNHLHPHHHHEAVEGVGGYDSFGGQGHRHMMMQQQSNNVRREYHRSLSPGRGVRMSGEGAGGNNRRGSNDDETTGLLHALRSERAGHRGASGISEDGYYQSSPADMRGSPGKGKTLCFDEPDHNTNVPLRLLLRISQTLPDIWFASSLGLLVIFCAQIAYAALPPLTPRTSEESVDGDDTADEVEVGMNPSELIHEAQGNVEDIKRQTTKHRRKRKWNVFSSICTAVARFARMLFASKQTFAVWNFVILIAYVNIFVLGYVLQMWEMSECDIYLWVLLTAVYAFLLLSLGYVSYLLGIALRHGIDRRKDADTLRTRLLGTCALLAWIFLERIICFALAAYYTTIAGSEGEEHSERTIYRRNALQYAVSELLPVIFVLIFMHRRRRGERQSDVLIIHSFVNNLFGSMGRLGSEGGLGGDSTAAPASSSVDGNSVSIGTSGGLGGSRRFQTFGGTTRNESLAPAVQGWNVTRVVSSGGGGGKQPQQQIQQGSHRINVA</sequence>
<dbReference type="eggNOG" id="ENOG502R6WK">
    <property type="taxonomic scope" value="Eukaryota"/>
</dbReference>
<dbReference type="Proteomes" id="UP000001449">
    <property type="component" value="Chromosome 5"/>
</dbReference>
<keyword evidence="2" id="KW-0812">Transmembrane</keyword>
<feature type="transmembrane region" description="Helical" evidence="2">
    <location>
        <begin position="332"/>
        <end position="354"/>
    </location>
</feature>
<feature type="region of interest" description="Disordered" evidence="1">
    <location>
        <begin position="472"/>
        <end position="498"/>
    </location>
</feature>
<evidence type="ECO:0000256" key="1">
    <source>
        <dbReference type="SAM" id="MobiDB-lite"/>
    </source>
</evidence>
<feature type="transmembrane region" description="Helical" evidence="2">
    <location>
        <begin position="375"/>
        <end position="400"/>
    </location>
</feature>
<dbReference type="GeneID" id="7453178"/>
<dbReference type="PaxDb" id="35128-Thaps5452"/>
<feature type="transmembrane region" description="Helical" evidence="2">
    <location>
        <begin position="12"/>
        <end position="37"/>
    </location>
</feature>
<dbReference type="PANTHER" id="PTHR31142:SF3">
    <property type="entry name" value="THH1_TOM1_TOM3 DOMAIN-CONTAINING PROTEIN"/>
    <property type="match status" value="1"/>
</dbReference>
<dbReference type="AlphaFoldDB" id="B8C2Y6"/>
<keyword evidence="4" id="KW-1185">Reference proteome</keyword>
<evidence type="ECO:0000256" key="2">
    <source>
        <dbReference type="SAM" id="Phobius"/>
    </source>
</evidence>
<organism evidence="3 4">
    <name type="scientific">Thalassiosira pseudonana</name>
    <name type="common">Marine diatom</name>
    <name type="synonym">Cyclotella nana</name>
    <dbReference type="NCBI Taxonomy" id="35128"/>
    <lineage>
        <taxon>Eukaryota</taxon>
        <taxon>Sar</taxon>
        <taxon>Stramenopiles</taxon>
        <taxon>Ochrophyta</taxon>
        <taxon>Bacillariophyta</taxon>
        <taxon>Coscinodiscophyceae</taxon>
        <taxon>Thalassiosirophycidae</taxon>
        <taxon>Thalassiosirales</taxon>
        <taxon>Thalassiosiraceae</taxon>
        <taxon>Thalassiosira</taxon>
    </lineage>
</organism>
<dbReference type="KEGG" id="tps:THAPSDRAFT_5452"/>
<dbReference type="PANTHER" id="PTHR31142">
    <property type="entry name" value="TOBAMOVIRUS MULTIPLICATION PROTEIN 1-LIKE ISOFORM X1"/>
    <property type="match status" value="1"/>
</dbReference>
<name>B8C2Y6_THAPS</name>